<feature type="region of interest" description="Disordered" evidence="3">
    <location>
        <begin position="331"/>
        <end position="370"/>
    </location>
</feature>
<proteinExistence type="inferred from homology"/>
<protein>
    <submittedName>
        <fullName evidence="6">Gfo/Idh/MocA family oxidoreductase</fullName>
    </submittedName>
</protein>
<reference evidence="6 7" key="1">
    <citation type="submission" date="2019-07" db="EMBL/GenBank/DDBJ databases">
        <title>Pseudomonas mangiferae sp. nov., isolated from bark of mango tree in Thailand.</title>
        <authorList>
            <person name="Srisuk N."/>
            <person name="Anurat P."/>
        </authorList>
    </citation>
    <scope>NUCLEOTIDE SEQUENCE [LARGE SCALE GENOMIC DNA]</scope>
    <source>
        <strain evidence="6 7">DMKU_BBB3-04</strain>
    </source>
</reference>
<dbReference type="RefSeq" id="WP_143487880.1">
    <property type="nucleotide sequence ID" value="NZ_VJOY01000005.1"/>
</dbReference>
<evidence type="ECO:0000256" key="1">
    <source>
        <dbReference type="ARBA" id="ARBA00010928"/>
    </source>
</evidence>
<sequence>MSNPGTQGKVRYAVVGGGWISQAAFMPGVGQTENSVMTALVTGDPRKADELAGRYGLKSYAYEDYENLLGSGEIDAVYIATPNFLHRQFVLPALKAGIHVLLEKPAEAGEAAAREIFEATKASRAKLMVAYRLHHEPGTLEMIERVRAREFGDPRLFTSTFSQKVDPSNHRARNGFWAGPVADMGPYPLNAVRNLFGAEPIEVSAVGVKTPGLGFDFHDSVTVTLRFPEERLATFTVSYSVPGSERFQLIGSEGEIEASPCFGFGPGTAITYRTTRGEQQEERRQAVLDQFAGETAYFSDCILNDRQPEADAEEGWLDVRVIAAVERALESGQSQRLEPYDRSKRPGRDQARQYPQGEVPSFIDAEPPTG</sequence>
<dbReference type="SUPFAM" id="SSF51735">
    <property type="entry name" value="NAD(P)-binding Rossmann-fold domains"/>
    <property type="match status" value="1"/>
</dbReference>
<accession>A0A553H064</accession>
<evidence type="ECO:0000259" key="5">
    <source>
        <dbReference type="Pfam" id="PF22725"/>
    </source>
</evidence>
<dbReference type="OrthoDB" id="9801953at2"/>
<evidence type="ECO:0000256" key="2">
    <source>
        <dbReference type="ARBA" id="ARBA00023002"/>
    </source>
</evidence>
<dbReference type="InterPro" id="IPR055170">
    <property type="entry name" value="GFO_IDH_MocA-like_dom"/>
</dbReference>
<keyword evidence="7" id="KW-1185">Reference proteome</keyword>
<evidence type="ECO:0000313" key="6">
    <source>
        <dbReference type="EMBL" id="TRX75144.1"/>
    </source>
</evidence>
<dbReference type="InterPro" id="IPR050984">
    <property type="entry name" value="Gfo/Idh/MocA_domain"/>
</dbReference>
<comment type="similarity">
    <text evidence="1">Belongs to the Gfo/Idh/MocA family.</text>
</comment>
<dbReference type="EMBL" id="VJOY01000005">
    <property type="protein sequence ID" value="TRX75144.1"/>
    <property type="molecule type" value="Genomic_DNA"/>
</dbReference>
<dbReference type="PANTHER" id="PTHR22604">
    <property type="entry name" value="OXIDOREDUCTASES"/>
    <property type="match status" value="1"/>
</dbReference>
<dbReference type="AlphaFoldDB" id="A0A553H064"/>
<dbReference type="Gene3D" id="3.30.360.10">
    <property type="entry name" value="Dihydrodipicolinate Reductase, domain 2"/>
    <property type="match status" value="1"/>
</dbReference>
<dbReference type="InterPro" id="IPR008354">
    <property type="entry name" value="Glc-Fru_OxRdtase_bac"/>
</dbReference>
<name>A0A553H064_9PSED</name>
<feature type="domain" description="GFO/IDH/MocA-like oxidoreductase" evidence="5">
    <location>
        <begin position="141"/>
        <end position="257"/>
    </location>
</feature>
<evidence type="ECO:0000256" key="3">
    <source>
        <dbReference type="SAM" id="MobiDB-lite"/>
    </source>
</evidence>
<feature type="compositionally biased region" description="Basic and acidic residues" evidence="3">
    <location>
        <begin position="338"/>
        <end position="351"/>
    </location>
</feature>
<comment type="caution">
    <text evidence="6">The sequence shown here is derived from an EMBL/GenBank/DDBJ whole genome shotgun (WGS) entry which is preliminary data.</text>
</comment>
<evidence type="ECO:0000259" key="4">
    <source>
        <dbReference type="Pfam" id="PF01408"/>
    </source>
</evidence>
<organism evidence="6 7">
    <name type="scientific">Pseudomonas mangiferae</name>
    <dbReference type="NCBI Taxonomy" id="2593654"/>
    <lineage>
        <taxon>Bacteria</taxon>
        <taxon>Pseudomonadati</taxon>
        <taxon>Pseudomonadota</taxon>
        <taxon>Gammaproteobacteria</taxon>
        <taxon>Pseudomonadales</taxon>
        <taxon>Pseudomonadaceae</taxon>
        <taxon>Pseudomonas</taxon>
    </lineage>
</organism>
<dbReference type="InterPro" id="IPR000683">
    <property type="entry name" value="Gfo/Idh/MocA-like_OxRdtase_N"/>
</dbReference>
<gene>
    <name evidence="6" type="ORF">FM069_08570</name>
</gene>
<dbReference type="GO" id="GO:0000166">
    <property type="term" value="F:nucleotide binding"/>
    <property type="evidence" value="ECO:0007669"/>
    <property type="project" value="InterPro"/>
</dbReference>
<feature type="domain" description="Gfo/Idh/MocA-like oxidoreductase N-terminal" evidence="4">
    <location>
        <begin position="10"/>
        <end position="131"/>
    </location>
</feature>
<dbReference type="PANTHER" id="PTHR22604:SF105">
    <property type="entry name" value="TRANS-1,2-DIHYDROBENZENE-1,2-DIOL DEHYDROGENASE"/>
    <property type="match status" value="1"/>
</dbReference>
<dbReference type="Gene3D" id="3.40.50.720">
    <property type="entry name" value="NAD(P)-binding Rossmann-like Domain"/>
    <property type="match status" value="1"/>
</dbReference>
<dbReference type="Pfam" id="PF22725">
    <property type="entry name" value="GFO_IDH_MocA_C3"/>
    <property type="match status" value="1"/>
</dbReference>
<keyword evidence="2" id="KW-0560">Oxidoreductase</keyword>
<dbReference type="InterPro" id="IPR036291">
    <property type="entry name" value="NAD(P)-bd_dom_sf"/>
</dbReference>
<dbReference type="SUPFAM" id="SSF55347">
    <property type="entry name" value="Glyceraldehyde-3-phosphate dehydrogenase-like, C-terminal domain"/>
    <property type="match status" value="1"/>
</dbReference>
<dbReference type="Proteomes" id="UP000315235">
    <property type="component" value="Unassembled WGS sequence"/>
</dbReference>
<evidence type="ECO:0000313" key="7">
    <source>
        <dbReference type="Proteomes" id="UP000315235"/>
    </source>
</evidence>
<dbReference type="GO" id="GO:0016491">
    <property type="term" value="F:oxidoreductase activity"/>
    <property type="evidence" value="ECO:0007669"/>
    <property type="project" value="UniProtKB-KW"/>
</dbReference>
<dbReference type="Pfam" id="PF01408">
    <property type="entry name" value="GFO_IDH_MocA"/>
    <property type="match status" value="1"/>
</dbReference>
<dbReference type="PRINTS" id="PR01775">
    <property type="entry name" value="GLFROXRDTASE"/>
</dbReference>